<dbReference type="HOGENOM" id="CLU_1428455_0_0_1"/>
<dbReference type="CDD" id="cd12148">
    <property type="entry name" value="fungal_TF_MHR"/>
    <property type="match status" value="1"/>
</dbReference>
<dbReference type="KEGG" id="pco:PHACADRAFT_182049"/>
<dbReference type="EMBL" id="JH930470">
    <property type="protein sequence ID" value="EKM57517.1"/>
    <property type="molecule type" value="Genomic_DNA"/>
</dbReference>
<organism evidence="1 2">
    <name type="scientific">Phanerochaete carnosa (strain HHB-10118-sp)</name>
    <name type="common">White-rot fungus</name>
    <name type="synonym">Peniophora carnosa</name>
    <dbReference type="NCBI Taxonomy" id="650164"/>
    <lineage>
        <taxon>Eukaryota</taxon>
        <taxon>Fungi</taxon>
        <taxon>Dikarya</taxon>
        <taxon>Basidiomycota</taxon>
        <taxon>Agaricomycotina</taxon>
        <taxon>Agaricomycetes</taxon>
        <taxon>Polyporales</taxon>
        <taxon>Phanerochaetaceae</taxon>
        <taxon>Phanerochaete</taxon>
    </lineage>
</organism>
<keyword evidence="2" id="KW-1185">Reference proteome</keyword>
<evidence type="ECO:0000313" key="1">
    <source>
        <dbReference type="EMBL" id="EKM57517.1"/>
    </source>
</evidence>
<dbReference type="GeneID" id="18910063"/>
<proteinExistence type="predicted"/>
<dbReference type="InParanoid" id="K5X3W6"/>
<name>K5X3W6_PHACS</name>
<dbReference type="AlphaFoldDB" id="K5X3W6"/>
<evidence type="ECO:0000313" key="2">
    <source>
        <dbReference type="Proteomes" id="UP000008370"/>
    </source>
</evidence>
<accession>K5X3W6</accession>
<gene>
    <name evidence="1" type="ORF">PHACADRAFT_182049</name>
</gene>
<protein>
    <submittedName>
        <fullName evidence="1">Uncharacterized protein</fullName>
    </submittedName>
</protein>
<dbReference type="RefSeq" id="XP_007392866.1">
    <property type="nucleotide sequence ID" value="XM_007392804.1"/>
</dbReference>
<dbReference type="Proteomes" id="UP000008370">
    <property type="component" value="Unassembled WGS sequence"/>
</dbReference>
<dbReference type="STRING" id="650164.K5X3W6"/>
<sequence>MFGRPPCMNLSWVNYEFPQEPEERVDTDGHREWSSHPWCWQYSKLLHTVRATAFAAAVPQYAKILELDRAVRDFPVLHSLRSKCGLPEAAEAGKATHVRRYSCMAAKEITLLNLHRPYFAQALHDDGAQDVLRHRYAPSVLAIYRSAWRIVEALRVTQERVPFVTERWGMPWSLSMSAAMRVFLLGETHT</sequence>
<dbReference type="OrthoDB" id="424974at2759"/>
<reference evidence="1 2" key="1">
    <citation type="journal article" date="2012" name="BMC Genomics">
        <title>Comparative genomics of the white-rot fungi, Phanerochaete carnosa and P. chrysosporium, to elucidate the genetic basis of the distinct wood types they colonize.</title>
        <authorList>
            <person name="Suzuki H."/>
            <person name="MacDonald J."/>
            <person name="Syed K."/>
            <person name="Salamov A."/>
            <person name="Hori C."/>
            <person name="Aerts A."/>
            <person name="Henrissat B."/>
            <person name="Wiebenga A."/>
            <person name="vanKuyk P.A."/>
            <person name="Barry K."/>
            <person name="Lindquist E."/>
            <person name="LaButti K."/>
            <person name="Lapidus A."/>
            <person name="Lucas S."/>
            <person name="Coutinho P."/>
            <person name="Gong Y."/>
            <person name="Samejima M."/>
            <person name="Mahadevan R."/>
            <person name="Abou-Zaid M."/>
            <person name="de Vries R.P."/>
            <person name="Igarashi K."/>
            <person name="Yadav J.S."/>
            <person name="Grigoriev I.V."/>
            <person name="Master E.R."/>
        </authorList>
    </citation>
    <scope>NUCLEOTIDE SEQUENCE [LARGE SCALE GENOMIC DNA]</scope>
    <source>
        <strain evidence="1 2">HHB-10118-sp</strain>
    </source>
</reference>